<evidence type="ECO:0000256" key="1">
    <source>
        <dbReference type="ARBA" id="ARBA00001974"/>
    </source>
</evidence>
<evidence type="ECO:0000313" key="7">
    <source>
        <dbReference type="EMBL" id="AGB37241.1"/>
    </source>
</evidence>
<dbReference type="eggNOG" id="arCOG06204">
    <property type="taxonomic scope" value="Archaea"/>
</dbReference>
<name>L0JWU1_9EURY</name>
<keyword evidence="6" id="KW-0560">Oxidoreductase</keyword>
<evidence type="ECO:0000256" key="3">
    <source>
        <dbReference type="ARBA" id="ARBA00006743"/>
    </source>
</evidence>
<dbReference type="PANTHER" id="PTHR45754">
    <property type="entry name" value="METHYLENETETRAHYDROFOLATE REDUCTASE"/>
    <property type="match status" value="1"/>
</dbReference>
<dbReference type="GO" id="GO:0035999">
    <property type="term" value="P:tetrahydrofolate interconversion"/>
    <property type="evidence" value="ECO:0007669"/>
    <property type="project" value="UniProtKB-UniPathway"/>
</dbReference>
<protein>
    <submittedName>
        <fullName evidence="7">5,10-methylenetetrahydrofolate reductase</fullName>
    </submittedName>
</protein>
<sequence>MCSRPHLYANGWQTVLSIRVPFVLATDRRRDPFGVRTRLMSGDIQSIPTAEGMVELLAEPRFELMPFESIDEQLGHLPEGSEIAITTSPTLGLEATIEWSERASERGYEIVPHVAARYVEDRDHLAEIARRLTEAGVTDIFVPGGDREEPAGEFESAYELLVALEDLPYEFAEIGVTGYPEGHAFLDDETLAAAMNRKEPYATYVVTQLCYDPDAVLEWIDEIRTRGIDLPVEVGIPGVMKYQRLFGISKKVGVGDSVRFLKKTSGIVGFLRQLVGSRGTYSPDTLLEGLAPYATDPYYGIRGVHIYAFNQVPDLESWRAETLAKHR</sequence>
<dbReference type="HOGENOM" id="CLU_081788_0_0_2"/>
<dbReference type="GO" id="GO:0009086">
    <property type="term" value="P:methionine biosynthetic process"/>
    <property type="evidence" value="ECO:0007669"/>
    <property type="project" value="TreeGrafter"/>
</dbReference>
<dbReference type="InterPro" id="IPR003171">
    <property type="entry name" value="Mehydrof_redctse-like"/>
</dbReference>
<dbReference type="Pfam" id="PF02219">
    <property type="entry name" value="MTHFR"/>
    <property type="match status" value="1"/>
</dbReference>
<organism evidence="7 8">
    <name type="scientific">Natronococcus occultus SP4</name>
    <dbReference type="NCBI Taxonomy" id="694430"/>
    <lineage>
        <taxon>Archaea</taxon>
        <taxon>Methanobacteriati</taxon>
        <taxon>Methanobacteriota</taxon>
        <taxon>Stenosarchaea group</taxon>
        <taxon>Halobacteria</taxon>
        <taxon>Halobacteriales</taxon>
        <taxon>Natrialbaceae</taxon>
        <taxon>Natronococcus</taxon>
    </lineage>
</organism>
<dbReference type="STRING" id="694430.Natoc_1430"/>
<comment type="pathway">
    <text evidence="2">One-carbon metabolism; tetrahydrofolate interconversion.</text>
</comment>
<dbReference type="GO" id="GO:0005829">
    <property type="term" value="C:cytosol"/>
    <property type="evidence" value="ECO:0007669"/>
    <property type="project" value="TreeGrafter"/>
</dbReference>
<evidence type="ECO:0000256" key="2">
    <source>
        <dbReference type="ARBA" id="ARBA00004777"/>
    </source>
</evidence>
<dbReference type="KEGG" id="nou:Natoc_1430"/>
<keyword evidence="5" id="KW-0274">FAD</keyword>
<evidence type="ECO:0000313" key="8">
    <source>
        <dbReference type="Proteomes" id="UP000010878"/>
    </source>
</evidence>
<dbReference type="AlphaFoldDB" id="L0JWU1"/>
<comment type="similarity">
    <text evidence="3">Belongs to the methylenetetrahydrofolate reductase family.</text>
</comment>
<accession>L0JWU1</accession>
<keyword evidence="8" id="KW-1185">Reference proteome</keyword>
<evidence type="ECO:0000256" key="6">
    <source>
        <dbReference type="ARBA" id="ARBA00023002"/>
    </source>
</evidence>
<evidence type="ECO:0000256" key="4">
    <source>
        <dbReference type="ARBA" id="ARBA00022630"/>
    </source>
</evidence>
<dbReference type="GO" id="GO:0071949">
    <property type="term" value="F:FAD binding"/>
    <property type="evidence" value="ECO:0007669"/>
    <property type="project" value="TreeGrafter"/>
</dbReference>
<dbReference type="GO" id="GO:0004489">
    <property type="term" value="F:methylenetetrahydrofolate reductase [NAD(P)H] activity"/>
    <property type="evidence" value="ECO:0007669"/>
    <property type="project" value="InterPro"/>
</dbReference>
<dbReference type="PANTHER" id="PTHR45754:SF3">
    <property type="entry name" value="METHYLENETETRAHYDROFOLATE REDUCTASE (NADPH)"/>
    <property type="match status" value="1"/>
</dbReference>
<comment type="cofactor">
    <cofactor evidence="1">
        <name>FAD</name>
        <dbReference type="ChEBI" id="CHEBI:57692"/>
    </cofactor>
</comment>
<dbReference type="SUPFAM" id="SSF51730">
    <property type="entry name" value="FAD-linked oxidoreductase"/>
    <property type="match status" value="1"/>
</dbReference>
<dbReference type="EMBL" id="CP003929">
    <property type="protein sequence ID" value="AGB37241.1"/>
    <property type="molecule type" value="Genomic_DNA"/>
</dbReference>
<dbReference type="InterPro" id="IPR029041">
    <property type="entry name" value="FAD-linked_oxidoreductase-like"/>
</dbReference>
<dbReference type="Gene3D" id="3.20.20.220">
    <property type="match status" value="1"/>
</dbReference>
<gene>
    <name evidence="7" type="ORF">Natoc_1430</name>
</gene>
<reference evidence="7 8" key="1">
    <citation type="submission" date="2012-11" db="EMBL/GenBank/DDBJ databases">
        <title>FINISHED of Natronococcus occultus SP4, DSM 3396.</title>
        <authorList>
            <consortium name="DOE Joint Genome Institute"/>
            <person name="Eisen J."/>
            <person name="Huntemann M."/>
            <person name="Wei C.-L."/>
            <person name="Han J."/>
            <person name="Detter J.C."/>
            <person name="Han C."/>
            <person name="Tapia R."/>
            <person name="Chen A."/>
            <person name="Kyrpides N."/>
            <person name="Mavromatis K."/>
            <person name="Markowitz V."/>
            <person name="Szeto E."/>
            <person name="Ivanova N."/>
            <person name="Mikhailova N."/>
            <person name="Ovchinnikova G."/>
            <person name="Pagani I."/>
            <person name="Pati A."/>
            <person name="Goodwin L."/>
            <person name="Nordberg H.P."/>
            <person name="Cantor M.N."/>
            <person name="Hua S.X."/>
            <person name="Woyke T."/>
            <person name="Eisen J."/>
            <person name="Klenk H.-P."/>
            <person name="Klenk H.-P."/>
        </authorList>
    </citation>
    <scope>NUCLEOTIDE SEQUENCE [LARGE SCALE GENOMIC DNA]</scope>
    <source>
        <strain evidence="7 8">SP4</strain>
    </source>
</reference>
<dbReference type="UniPathway" id="UPA00193"/>
<dbReference type="Proteomes" id="UP000010878">
    <property type="component" value="Chromosome"/>
</dbReference>
<proteinExistence type="inferred from homology"/>
<evidence type="ECO:0000256" key="5">
    <source>
        <dbReference type="ARBA" id="ARBA00022827"/>
    </source>
</evidence>
<keyword evidence="4" id="KW-0285">Flavoprotein</keyword>